<sequence>MERNIYDNPVRAAEEGNTHTAMSVDTYMWHWKEKPVKVRILYRRGDYELRFAGAPSIPVPDVNAARPQLMALIARCRKWKAVNWL</sequence>
<dbReference type="EMBL" id="JADIMF010000145">
    <property type="protein sequence ID" value="MBO8469853.1"/>
    <property type="molecule type" value="Genomic_DNA"/>
</dbReference>
<reference evidence="1" key="1">
    <citation type="submission" date="2020-10" db="EMBL/GenBank/DDBJ databases">
        <authorList>
            <person name="Gilroy R."/>
        </authorList>
    </citation>
    <scope>NUCLEOTIDE SEQUENCE</scope>
    <source>
        <strain evidence="1">14700</strain>
    </source>
</reference>
<proteinExistence type="predicted"/>
<organism evidence="1 2">
    <name type="scientific">Candidatus Ornithospirochaeta stercoravium</name>
    <dbReference type="NCBI Taxonomy" id="2840897"/>
    <lineage>
        <taxon>Bacteria</taxon>
        <taxon>Pseudomonadati</taxon>
        <taxon>Spirochaetota</taxon>
        <taxon>Spirochaetia</taxon>
        <taxon>Spirochaetales</taxon>
        <taxon>Spirochaetaceae</taxon>
        <taxon>Spirochaetaceae incertae sedis</taxon>
        <taxon>Candidatus Ornithospirochaeta</taxon>
    </lineage>
</organism>
<dbReference type="Proteomes" id="UP000810292">
    <property type="component" value="Unassembled WGS sequence"/>
</dbReference>
<evidence type="ECO:0000313" key="2">
    <source>
        <dbReference type="Proteomes" id="UP000810292"/>
    </source>
</evidence>
<gene>
    <name evidence="1" type="ORF">IAA72_08730</name>
</gene>
<protein>
    <submittedName>
        <fullName evidence="1">Uncharacterized protein</fullName>
    </submittedName>
</protein>
<reference evidence="1" key="2">
    <citation type="journal article" date="2021" name="PeerJ">
        <title>Extensive microbial diversity within the chicken gut microbiome revealed by metagenomics and culture.</title>
        <authorList>
            <person name="Gilroy R."/>
            <person name="Ravi A."/>
            <person name="Getino M."/>
            <person name="Pursley I."/>
            <person name="Horton D.L."/>
            <person name="Alikhan N.F."/>
            <person name="Baker D."/>
            <person name="Gharbi K."/>
            <person name="Hall N."/>
            <person name="Watson M."/>
            <person name="Adriaenssens E.M."/>
            <person name="Foster-Nyarko E."/>
            <person name="Jarju S."/>
            <person name="Secka A."/>
            <person name="Antonio M."/>
            <person name="Oren A."/>
            <person name="Chaudhuri R.R."/>
            <person name="La Ragione R."/>
            <person name="Hildebrand F."/>
            <person name="Pallen M.J."/>
        </authorList>
    </citation>
    <scope>NUCLEOTIDE SEQUENCE</scope>
    <source>
        <strain evidence="1">14700</strain>
    </source>
</reference>
<dbReference type="AlphaFoldDB" id="A0A9D9IC29"/>
<evidence type="ECO:0000313" key="1">
    <source>
        <dbReference type="EMBL" id="MBO8469853.1"/>
    </source>
</evidence>
<accession>A0A9D9IC29</accession>
<comment type="caution">
    <text evidence="1">The sequence shown here is derived from an EMBL/GenBank/DDBJ whole genome shotgun (WGS) entry which is preliminary data.</text>
</comment>
<name>A0A9D9IC29_9SPIO</name>